<accession>A0A6P2T7T7</accession>
<evidence type="ECO:0000313" key="2">
    <source>
        <dbReference type="EMBL" id="VWC53719.1"/>
    </source>
</evidence>
<name>A0A6P2T7T7_9BURK</name>
<evidence type="ECO:0000259" key="1">
    <source>
        <dbReference type="Pfam" id="PF00583"/>
    </source>
</evidence>
<dbReference type="InterPro" id="IPR000182">
    <property type="entry name" value="GNAT_dom"/>
</dbReference>
<dbReference type="RefSeq" id="WP_025496167.1">
    <property type="nucleotide sequence ID" value="NZ_CABVQC010000120.1"/>
</dbReference>
<evidence type="ECO:0000313" key="3">
    <source>
        <dbReference type="Proteomes" id="UP000494261"/>
    </source>
</evidence>
<dbReference type="InterPro" id="IPR016181">
    <property type="entry name" value="Acyl_CoA_acyltransferase"/>
</dbReference>
<feature type="domain" description="N-acetyltransferase" evidence="1">
    <location>
        <begin position="449"/>
        <end position="478"/>
    </location>
</feature>
<gene>
    <name evidence="2" type="ORF">BLA13014_08253</name>
</gene>
<reference evidence="2 3" key="1">
    <citation type="submission" date="2019-09" db="EMBL/GenBank/DDBJ databases">
        <authorList>
            <person name="Depoorter E."/>
        </authorList>
    </citation>
    <scope>NUCLEOTIDE SEQUENCE [LARGE SCALE GENOMIC DNA]</scope>
    <source>
        <strain evidence="2">LMG 13014</strain>
    </source>
</reference>
<dbReference type="GeneID" id="99664896"/>
<dbReference type="AlphaFoldDB" id="A0A6P2T7T7"/>
<dbReference type="SUPFAM" id="SSF55729">
    <property type="entry name" value="Acyl-CoA N-acyltransferases (Nat)"/>
    <property type="match status" value="1"/>
</dbReference>
<dbReference type="Proteomes" id="UP000494261">
    <property type="component" value="Unassembled WGS sequence"/>
</dbReference>
<dbReference type="GO" id="GO:0016747">
    <property type="term" value="F:acyltransferase activity, transferring groups other than amino-acyl groups"/>
    <property type="evidence" value="ECO:0007669"/>
    <property type="project" value="InterPro"/>
</dbReference>
<proteinExistence type="predicted"/>
<protein>
    <recommendedName>
        <fullName evidence="1">N-acetyltransferase domain-containing protein</fullName>
    </recommendedName>
</protein>
<dbReference type="Pfam" id="PF00583">
    <property type="entry name" value="Acetyltransf_1"/>
    <property type="match status" value="1"/>
</dbReference>
<organism evidence="2 3">
    <name type="scientific">Burkholderia aenigmatica</name>
    <dbReference type="NCBI Taxonomy" id="2015348"/>
    <lineage>
        <taxon>Bacteria</taxon>
        <taxon>Pseudomonadati</taxon>
        <taxon>Pseudomonadota</taxon>
        <taxon>Betaproteobacteria</taxon>
        <taxon>Burkholderiales</taxon>
        <taxon>Burkholderiaceae</taxon>
        <taxon>Burkholderia</taxon>
        <taxon>Burkholderia cepacia complex</taxon>
    </lineage>
</organism>
<dbReference type="EMBL" id="CABVQC010000120">
    <property type="protein sequence ID" value="VWC53719.1"/>
    <property type="molecule type" value="Genomic_DNA"/>
</dbReference>
<dbReference type="CDD" id="cd04301">
    <property type="entry name" value="NAT_SF"/>
    <property type="match status" value="1"/>
</dbReference>
<sequence length="577" mass="65107">MPSVESATGRASNIALFERACAVARRSVPAGRTEGQEFADACLRGVKTKAELLSKTLSSSYPHHELLDLSAALRGFQSWDELSRFARNFAKTEDAERGAWYQSLLMTTALWKLTPADEVCPLVQAILSRMLEALLIAGPEEIDRPAAELILRRIMFQKDPERVYWGENKEIMQIVLHGLQYYLGITPASILLSVLARVPVVNGRRAPWKSLSAITVGQMMDLSLANARYDKGFGYSGWAHAVVDVHHELETIYAKYGPASEISPWFDQDSSDLRNRTLEVDRAVSSPLSRIICRDFLIDTLKPLLSLTVKDALIRDVGETGFYESFYSGSPEKVQTDWAENYGYMDPDSIKRVAFREPFGEFQLSIFRVRRWFETNGPRLYEFEAVVHDSNDELIAKLGLALFIGEGETSPYELAWCLDEHDHDDLREAGLGLAQAAYRFDVNKSLLDRVMVLRDWEVREDHRRKGLGKKLLNEAIRRSIRGLATPSILACRLCPLQMKIHPYKEWVAKAAQGSAEGPQLELCSPVLEVQEIFRRSVGSGTFVCDKNIEVFDVPYLPWVHRGHELTLLSMSLARPPA</sequence>